<evidence type="ECO:0000313" key="6">
    <source>
        <dbReference type="Proteomes" id="UP001428817"/>
    </source>
</evidence>
<evidence type="ECO:0000256" key="3">
    <source>
        <dbReference type="SAM" id="MobiDB-lite"/>
    </source>
</evidence>
<name>A0ABP9PHM3_9PSEU</name>
<reference evidence="6" key="1">
    <citation type="journal article" date="2019" name="Int. J. Syst. Evol. Microbiol.">
        <title>The Global Catalogue of Microorganisms (GCM) 10K type strain sequencing project: providing services to taxonomists for standard genome sequencing and annotation.</title>
        <authorList>
            <consortium name="The Broad Institute Genomics Platform"/>
            <consortium name="The Broad Institute Genome Sequencing Center for Infectious Disease"/>
            <person name="Wu L."/>
            <person name="Ma J."/>
        </authorList>
    </citation>
    <scope>NUCLEOTIDE SEQUENCE [LARGE SCALE GENOMIC DNA]</scope>
    <source>
        <strain evidence="6">JCM 18303</strain>
    </source>
</reference>
<dbReference type="EMBL" id="BAABJP010000001">
    <property type="protein sequence ID" value="GAA5146733.1"/>
    <property type="molecule type" value="Genomic_DNA"/>
</dbReference>
<evidence type="ECO:0000313" key="5">
    <source>
        <dbReference type="EMBL" id="GAA5146733.1"/>
    </source>
</evidence>
<gene>
    <name evidence="5" type="ORF">GCM10023321_06620</name>
</gene>
<comment type="subcellular location">
    <subcellularLocation>
        <location evidence="1">Membrane</location>
    </subcellularLocation>
</comment>
<comment type="caution">
    <text evidence="5">The sequence shown here is derived from an EMBL/GenBank/DDBJ whole genome shotgun (WGS) entry which is preliminary data.</text>
</comment>
<sequence>MSPANTVQGVPGESPMAARPGDLPVLESKSGGQWKLLVILVSVLAVVGVGAAGWTGFSWWSTVRDSTASTETATARDGAMNAVKDLAAVLQTVDANRPEDSMKSWEEASTGPLLAKLTDERAKFLDDLRKKPTTSSAAVIDAALVDLDAKAGTANAVAALDVTQSSIVRGQPEPPIVRHLRVKLALSRTSAGWKVSNSALVNAG</sequence>
<evidence type="ECO:0000256" key="2">
    <source>
        <dbReference type="ARBA" id="ARBA00023136"/>
    </source>
</evidence>
<protein>
    <recommendedName>
        <fullName evidence="7">Mce-associated membrane protein</fullName>
    </recommendedName>
</protein>
<dbReference type="PANTHER" id="PTHR37042:SF4">
    <property type="entry name" value="OUTER MEMBRANE PROTEIN RV1973"/>
    <property type="match status" value="1"/>
</dbReference>
<organism evidence="5 6">
    <name type="scientific">Pseudonocardia eucalypti</name>
    <dbReference type="NCBI Taxonomy" id="648755"/>
    <lineage>
        <taxon>Bacteria</taxon>
        <taxon>Bacillati</taxon>
        <taxon>Actinomycetota</taxon>
        <taxon>Actinomycetes</taxon>
        <taxon>Pseudonocardiales</taxon>
        <taxon>Pseudonocardiaceae</taxon>
        <taxon>Pseudonocardia</taxon>
    </lineage>
</organism>
<dbReference type="PANTHER" id="PTHR37042">
    <property type="entry name" value="OUTER MEMBRANE PROTEIN RV1973"/>
    <property type="match status" value="1"/>
</dbReference>
<evidence type="ECO:0000256" key="1">
    <source>
        <dbReference type="ARBA" id="ARBA00004370"/>
    </source>
</evidence>
<proteinExistence type="predicted"/>
<keyword evidence="6" id="KW-1185">Reference proteome</keyword>
<keyword evidence="4" id="KW-0812">Transmembrane</keyword>
<feature type="transmembrane region" description="Helical" evidence="4">
    <location>
        <begin position="36"/>
        <end position="60"/>
    </location>
</feature>
<evidence type="ECO:0000256" key="4">
    <source>
        <dbReference type="SAM" id="Phobius"/>
    </source>
</evidence>
<evidence type="ECO:0008006" key="7">
    <source>
        <dbReference type="Google" id="ProtNLM"/>
    </source>
</evidence>
<dbReference type="Proteomes" id="UP001428817">
    <property type="component" value="Unassembled WGS sequence"/>
</dbReference>
<keyword evidence="4" id="KW-1133">Transmembrane helix</keyword>
<accession>A0ABP9PHM3</accession>
<feature type="region of interest" description="Disordered" evidence="3">
    <location>
        <begin position="1"/>
        <end position="23"/>
    </location>
</feature>
<keyword evidence="2 4" id="KW-0472">Membrane</keyword>
<dbReference type="RefSeq" id="WP_185058894.1">
    <property type="nucleotide sequence ID" value="NZ_BAABJP010000001.1"/>
</dbReference>